<evidence type="ECO:0000313" key="1">
    <source>
        <dbReference type="EMBL" id="GAA07095.1"/>
    </source>
</evidence>
<proteinExistence type="predicted"/>
<dbReference type="RefSeq" id="WP_006557109.1">
    <property type="nucleotide sequence ID" value="NZ_BABS01000001.1"/>
</dbReference>
<name>F7V9Q0_9PROT</name>
<dbReference type="Proteomes" id="UP000004319">
    <property type="component" value="Unassembled WGS sequence"/>
</dbReference>
<sequence length="647" mass="70764">MIKFILALLIFFPISAWSQEKIRFNHNLPIYQINNQGNKKNNDIYYNNINKNDIIPNLYLDGSGGNFLQVALMADGSLQQIDKNRANGVASLDQNGDITTKINNTDLDSPSYAASDLLSVGRTNFRSMIDGQSIVRITGAHRQLNPKNEDPWTDPDGVTIGGFATGRGVHTVMTCQNEGGMNLGACLSIWNSNSTYTGNRPGLSPVTGQEIASYGATLDSVVVDVGTKSSPPKVVAGSDIISEDGISRSIFFDSNSVYINPTLSNADRAKIKQHQTLVSNVSTPTFVNRIIPVYGFSGINGFSGMINNWVFSTPCPPQMRKNTACDRLDVDTWVIPGGNNANVNNNPQIYATSLNNIDNHYDHSVTHPAIYVGARSKQFDTLYTCSLGDYDTAPSASGENAKHSLLRECENTEYDNELNTKISGKYHFAGLTLEVSSHVKGEKWFDGTPQTDGYNAWPDKSSRGIYLGGMLPHLLVLSPFTSPFVNSIDGNTIWITNPISAGPHYGDIALLQALHKNAGNSSMDINIWQQCDASKNSRCTDHTAMGIYQGLRVASSIGNMHSGVAGGYIRYGGDGTTSLCNNKTSCITLPSNTDITQFPGNLIIPLHTPRSSNESCEKGERTEDIHYRYLCISRNHWQREARALKDF</sequence>
<accession>F7V9Q0</accession>
<protein>
    <submittedName>
        <fullName evidence="1">Uncharacterized protein</fullName>
    </submittedName>
</protein>
<dbReference type="EMBL" id="BABS01000001">
    <property type="protein sequence ID" value="GAA07095.1"/>
    <property type="molecule type" value="Genomic_DNA"/>
</dbReference>
<reference evidence="1 2" key="1">
    <citation type="journal article" date="2011" name="Biochem. Biophys. Res. Commun.">
        <title>Increased number of Arginine-based salt bridges contributes to the thermotolerance of thermotolerant acetic acid bacteria, Acetobacter tropicalis SKU1100.</title>
        <authorList>
            <person name="Matsutani M."/>
            <person name="Hirakawa H."/>
            <person name="Nishikura M."/>
            <person name="Soemphol W."/>
            <person name="Ali I.A.I."/>
            <person name="Yakushi T."/>
            <person name="Matsushita K."/>
        </authorList>
    </citation>
    <scope>NUCLEOTIDE SEQUENCE [LARGE SCALE GENOMIC DNA]</scope>
    <source>
        <strain evidence="1 2">NBRC 101654</strain>
    </source>
</reference>
<evidence type="ECO:0000313" key="2">
    <source>
        <dbReference type="Proteomes" id="UP000004319"/>
    </source>
</evidence>
<gene>
    <name evidence="1" type="ORF">ATPR_0099</name>
</gene>
<organism evidence="1 2">
    <name type="scientific">Acetobacter tropicalis NBRC 101654</name>
    <dbReference type="NCBI Taxonomy" id="749388"/>
    <lineage>
        <taxon>Bacteria</taxon>
        <taxon>Pseudomonadati</taxon>
        <taxon>Pseudomonadota</taxon>
        <taxon>Alphaproteobacteria</taxon>
        <taxon>Acetobacterales</taxon>
        <taxon>Acetobacteraceae</taxon>
        <taxon>Acetobacter</taxon>
    </lineage>
</organism>
<dbReference type="AlphaFoldDB" id="F7V9Q0"/>
<comment type="caution">
    <text evidence="1">The sequence shown here is derived from an EMBL/GenBank/DDBJ whole genome shotgun (WGS) entry which is preliminary data.</text>
</comment>